<organism evidence="2 3">
    <name type="scientific">Anaerospora hongkongensis</name>
    <dbReference type="NCBI Taxonomy" id="244830"/>
    <lineage>
        <taxon>Bacteria</taxon>
        <taxon>Bacillati</taxon>
        <taxon>Bacillota</taxon>
        <taxon>Negativicutes</taxon>
        <taxon>Selenomonadales</taxon>
        <taxon>Sporomusaceae</taxon>
        <taxon>Anaerospora</taxon>
    </lineage>
</organism>
<dbReference type="NCBIfam" id="TIGR00229">
    <property type="entry name" value="sensory_box"/>
    <property type="match status" value="1"/>
</dbReference>
<reference evidence="2 3" key="1">
    <citation type="submission" date="2019-03" db="EMBL/GenBank/DDBJ databases">
        <title>Genomic Encyclopedia of Type Strains, Phase IV (KMG-IV): sequencing the most valuable type-strain genomes for metagenomic binning, comparative biology and taxonomic classification.</title>
        <authorList>
            <person name="Goeker M."/>
        </authorList>
    </citation>
    <scope>NUCLEOTIDE SEQUENCE [LARGE SCALE GENOMIC DNA]</scope>
    <source>
        <strain evidence="2 3">DSM 15969</strain>
    </source>
</reference>
<dbReference type="InterPro" id="IPR050469">
    <property type="entry name" value="Diguanylate_Cyclase"/>
</dbReference>
<dbReference type="PROSITE" id="PS50887">
    <property type="entry name" value="GGDEF"/>
    <property type="match status" value="1"/>
</dbReference>
<name>A0A4R1Q1J2_9FIRM</name>
<dbReference type="AlphaFoldDB" id="A0A4R1Q1J2"/>
<dbReference type="PANTHER" id="PTHR45138">
    <property type="entry name" value="REGULATORY COMPONENTS OF SENSORY TRANSDUCTION SYSTEM"/>
    <property type="match status" value="1"/>
</dbReference>
<dbReference type="InterPro" id="IPR043128">
    <property type="entry name" value="Rev_trsase/Diguanyl_cyclase"/>
</dbReference>
<dbReference type="SUPFAM" id="SSF55785">
    <property type="entry name" value="PYP-like sensor domain (PAS domain)"/>
    <property type="match status" value="1"/>
</dbReference>
<evidence type="ECO:0000313" key="2">
    <source>
        <dbReference type="EMBL" id="TCL38188.1"/>
    </source>
</evidence>
<dbReference type="Pfam" id="PF00990">
    <property type="entry name" value="GGDEF"/>
    <property type="match status" value="1"/>
</dbReference>
<feature type="domain" description="GGDEF" evidence="1">
    <location>
        <begin position="124"/>
        <end position="254"/>
    </location>
</feature>
<dbReference type="EMBL" id="SLUI01000004">
    <property type="protein sequence ID" value="TCL38188.1"/>
    <property type="molecule type" value="Genomic_DNA"/>
</dbReference>
<proteinExistence type="predicted"/>
<dbReference type="NCBIfam" id="TIGR00254">
    <property type="entry name" value="GGDEF"/>
    <property type="match status" value="1"/>
</dbReference>
<keyword evidence="3" id="KW-1185">Reference proteome</keyword>
<dbReference type="InterPro" id="IPR000160">
    <property type="entry name" value="GGDEF_dom"/>
</dbReference>
<evidence type="ECO:0000313" key="3">
    <source>
        <dbReference type="Proteomes" id="UP000295063"/>
    </source>
</evidence>
<dbReference type="SUPFAM" id="SSF55073">
    <property type="entry name" value="Nucleotide cyclase"/>
    <property type="match status" value="1"/>
</dbReference>
<dbReference type="GO" id="GO:1902201">
    <property type="term" value="P:negative regulation of bacterial-type flagellum-dependent cell motility"/>
    <property type="evidence" value="ECO:0007669"/>
    <property type="project" value="TreeGrafter"/>
</dbReference>
<gene>
    <name evidence="2" type="ORF">EV210_104156</name>
</gene>
<dbReference type="InterPro" id="IPR035965">
    <property type="entry name" value="PAS-like_dom_sf"/>
</dbReference>
<accession>A0A4R1Q1J2</accession>
<protein>
    <submittedName>
        <fullName evidence="2">PAS domain S-box-containing protein/diguanylate cyclase (GGDEF)-like protein</fullName>
    </submittedName>
</protein>
<dbReference type="GO" id="GO:0043709">
    <property type="term" value="P:cell adhesion involved in single-species biofilm formation"/>
    <property type="evidence" value="ECO:0007669"/>
    <property type="project" value="TreeGrafter"/>
</dbReference>
<dbReference type="Proteomes" id="UP000295063">
    <property type="component" value="Unassembled WGS sequence"/>
</dbReference>
<dbReference type="Gene3D" id="3.30.450.20">
    <property type="entry name" value="PAS domain"/>
    <property type="match status" value="1"/>
</dbReference>
<sequence>MYGYMQDELLGMPITLFCAVNEDMLTNYFLKVARTYPRDYYSKAKHIHKNGNLFAVKIISKIILMNNRRYVLAQVKDITRHQEKKIQLKKLLYRLSCRAYRDYLTGTYNRHYLFDVYLGRITKLNIGLLLLDIDDFKQINDCYGHQAGDLVLIEVGYLIHRHIRPGDRVIRFGGDEFLIILPDRSETEVTLAAQTIRNCISSWKFCHGEQKMNCSVSIGSAIGRLEHAGQMDEMIKQADSKLYSCKRAGKCSHE</sequence>
<dbReference type="GO" id="GO:0005886">
    <property type="term" value="C:plasma membrane"/>
    <property type="evidence" value="ECO:0007669"/>
    <property type="project" value="TreeGrafter"/>
</dbReference>
<dbReference type="InterPro" id="IPR000014">
    <property type="entry name" value="PAS"/>
</dbReference>
<comment type="caution">
    <text evidence="2">The sequence shown here is derived from an EMBL/GenBank/DDBJ whole genome shotgun (WGS) entry which is preliminary data.</text>
</comment>
<dbReference type="InterPro" id="IPR029787">
    <property type="entry name" value="Nucleotide_cyclase"/>
</dbReference>
<dbReference type="CDD" id="cd01949">
    <property type="entry name" value="GGDEF"/>
    <property type="match status" value="1"/>
</dbReference>
<dbReference type="Gene3D" id="3.30.70.270">
    <property type="match status" value="1"/>
</dbReference>
<dbReference type="SMART" id="SM00267">
    <property type="entry name" value="GGDEF"/>
    <property type="match status" value="1"/>
</dbReference>
<dbReference type="GO" id="GO:0052621">
    <property type="term" value="F:diguanylate cyclase activity"/>
    <property type="evidence" value="ECO:0007669"/>
    <property type="project" value="TreeGrafter"/>
</dbReference>
<dbReference type="PANTHER" id="PTHR45138:SF9">
    <property type="entry name" value="DIGUANYLATE CYCLASE DGCM-RELATED"/>
    <property type="match status" value="1"/>
</dbReference>
<evidence type="ECO:0000259" key="1">
    <source>
        <dbReference type="PROSITE" id="PS50887"/>
    </source>
</evidence>